<sequence length="315" mass="33409">MVQAGEKCEDRGKAYAPTCANRCPRTCADLWDHVECLQGPCKPGCRCPEGQLLQDGVCVPVAECLCGLPSTNVTLELWPGQAAELDCHNCTCENGTFACPAPECPSYGPWAGWSPCSQSCGGGRALRHRPCHESPHGAPCSAQAMEEVTVCNPQPCAASCQVSTWSAWSPCSASCGGGISEQSRHLLDPGESGSQDCPGLLLRLHRPCNTHGCAPGPTPPSPWFSNLSREELEKEHAPGSIVHHQCNSCFLSYPGVQPPWGLGASVCRGGAFVCSQQDCNGETRSLSFPVLSHVSRGQPRQVPFPRLSFPTSPGP</sequence>
<keyword evidence="1" id="KW-0732">Signal</keyword>
<dbReference type="Pfam" id="PF19028">
    <property type="entry name" value="TSP1_spondin"/>
    <property type="match status" value="1"/>
</dbReference>
<dbReference type="STRING" id="8496.A0A151N770"/>
<dbReference type="Gene3D" id="2.10.25.10">
    <property type="entry name" value="Laminin"/>
    <property type="match status" value="1"/>
</dbReference>
<keyword evidence="7" id="KW-1185">Reference proteome</keyword>
<dbReference type="CDD" id="cd19941">
    <property type="entry name" value="TIL"/>
    <property type="match status" value="1"/>
</dbReference>
<evidence type="ECO:0000313" key="7">
    <source>
        <dbReference type="Proteomes" id="UP000050525"/>
    </source>
</evidence>
<feature type="domain" description="TIL" evidence="4">
    <location>
        <begin position="17"/>
        <end position="64"/>
    </location>
</feature>
<evidence type="ECO:0000259" key="4">
    <source>
        <dbReference type="Pfam" id="PF01826"/>
    </source>
</evidence>
<name>A0A151N770_ALLMI</name>
<comment type="caution">
    <text evidence="6">The sequence shown here is derived from an EMBL/GenBank/DDBJ whole genome shotgun (WGS) entry which is preliminary data.</text>
</comment>
<organism evidence="6 7">
    <name type="scientific">Alligator mississippiensis</name>
    <name type="common">American alligator</name>
    <dbReference type="NCBI Taxonomy" id="8496"/>
    <lineage>
        <taxon>Eukaryota</taxon>
        <taxon>Metazoa</taxon>
        <taxon>Chordata</taxon>
        <taxon>Craniata</taxon>
        <taxon>Vertebrata</taxon>
        <taxon>Euteleostomi</taxon>
        <taxon>Archelosauria</taxon>
        <taxon>Archosauria</taxon>
        <taxon>Crocodylia</taxon>
        <taxon>Alligatoridae</taxon>
        <taxon>Alligatorinae</taxon>
        <taxon>Alligator</taxon>
    </lineage>
</organism>
<dbReference type="EMBL" id="AKHW03003886">
    <property type="protein sequence ID" value="KYO32672.1"/>
    <property type="molecule type" value="Genomic_DNA"/>
</dbReference>
<evidence type="ECO:0000256" key="3">
    <source>
        <dbReference type="ARBA" id="ARBA00023180"/>
    </source>
</evidence>
<dbReference type="Pfam" id="PF00090">
    <property type="entry name" value="TSP_1"/>
    <property type="match status" value="1"/>
</dbReference>
<evidence type="ECO:0000256" key="1">
    <source>
        <dbReference type="ARBA" id="ARBA00022729"/>
    </source>
</evidence>
<proteinExistence type="predicted"/>
<evidence type="ECO:0000259" key="5">
    <source>
        <dbReference type="Pfam" id="PF19028"/>
    </source>
</evidence>
<reference evidence="6 7" key="1">
    <citation type="journal article" date="2012" name="Genome Biol.">
        <title>Sequencing three crocodilian genomes to illuminate the evolution of archosaurs and amniotes.</title>
        <authorList>
            <person name="St John J.A."/>
            <person name="Braun E.L."/>
            <person name="Isberg S.R."/>
            <person name="Miles L.G."/>
            <person name="Chong A.Y."/>
            <person name="Gongora J."/>
            <person name="Dalzell P."/>
            <person name="Moran C."/>
            <person name="Bed'hom B."/>
            <person name="Abzhanov A."/>
            <person name="Burgess S.C."/>
            <person name="Cooksey A.M."/>
            <person name="Castoe T.A."/>
            <person name="Crawford N.G."/>
            <person name="Densmore L.D."/>
            <person name="Drew J.C."/>
            <person name="Edwards S.V."/>
            <person name="Faircloth B.C."/>
            <person name="Fujita M.K."/>
            <person name="Greenwold M.J."/>
            <person name="Hoffmann F.G."/>
            <person name="Howard J.M."/>
            <person name="Iguchi T."/>
            <person name="Janes D.E."/>
            <person name="Khan S.Y."/>
            <person name="Kohno S."/>
            <person name="de Koning A.J."/>
            <person name="Lance S.L."/>
            <person name="McCarthy F.M."/>
            <person name="McCormack J.E."/>
            <person name="Merchant M.E."/>
            <person name="Peterson D.G."/>
            <person name="Pollock D.D."/>
            <person name="Pourmand N."/>
            <person name="Raney B.J."/>
            <person name="Roessler K.A."/>
            <person name="Sanford J.R."/>
            <person name="Sawyer R.H."/>
            <person name="Schmidt C.J."/>
            <person name="Triplett E.W."/>
            <person name="Tuberville T.D."/>
            <person name="Venegas-Anaya M."/>
            <person name="Howard J.T."/>
            <person name="Jarvis E.D."/>
            <person name="Guillette L.J.Jr."/>
            <person name="Glenn T.C."/>
            <person name="Green R.E."/>
            <person name="Ray D.A."/>
        </authorList>
    </citation>
    <scope>NUCLEOTIDE SEQUENCE [LARGE SCALE GENOMIC DNA]</scope>
    <source>
        <strain evidence="6">KSC_2009_1</strain>
    </source>
</reference>
<dbReference type="InterPro" id="IPR000884">
    <property type="entry name" value="TSP1_rpt"/>
</dbReference>
<dbReference type="SMART" id="SM00209">
    <property type="entry name" value="TSP1"/>
    <property type="match status" value="2"/>
</dbReference>
<keyword evidence="2" id="KW-1015">Disulfide bond</keyword>
<dbReference type="FunFam" id="2.10.25.10:FF:000217">
    <property type="entry name" value="SCO-spondin"/>
    <property type="match status" value="1"/>
</dbReference>
<dbReference type="PROSITE" id="PS50092">
    <property type="entry name" value="TSP1"/>
    <property type="match status" value="2"/>
</dbReference>
<dbReference type="InterPro" id="IPR002919">
    <property type="entry name" value="TIL_dom"/>
</dbReference>
<accession>A0A151N770</accession>
<keyword evidence="3" id="KW-0325">Glycoprotein</keyword>
<dbReference type="Gene3D" id="2.20.100.10">
    <property type="entry name" value="Thrombospondin type-1 (TSP1) repeat"/>
    <property type="match status" value="2"/>
</dbReference>
<evidence type="ECO:0008006" key="8">
    <source>
        <dbReference type="Google" id="ProtNLM"/>
    </source>
</evidence>
<feature type="domain" description="Spondin-like TSP1" evidence="5">
    <location>
        <begin position="160"/>
        <end position="213"/>
    </location>
</feature>
<evidence type="ECO:0000313" key="6">
    <source>
        <dbReference type="EMBL" id="KYO32672.1"/>
    </source>
</evidence>
<dbReference type="InterPro" id="IPR036383">
    <property type="entry name" value="TSP1_rpt_sf"/>
</dbReference>
<dbReference type="InterPro" id="IPR036084">
    <property type="entry name" value="Ser_inhib-like_sf"/>
</dbReference>
<protein>
    <recommendedName>
        <fullName evidence="8">TIL domain-containing protein</fullName>
    </recommendedName>
</protein>
<dbReference type="Proteomes" id="UP000050525">
    <property type="component" value="Unassembled WGS sequence"/>
</dbReference>
<dbReference type="SUPFAM" id="SSF82895">
    <property type="entry name" value="TSP-1 type 1 repeat"/>
    <property type="match status" value="2"/>
</dbReference>
<evidence type="ECO:0000256" key="2">
    <source>
        <dbReference type="ARBA" id="ARBA00023157"/>
    </source>
</evidence>
<gene>
    <name evidence="6" type="ORF">Y1Q_0007660</name>
</gene>
<dbReference type="Pfam" id="PF01826">
    <property type="entry name" value="TIL"/>
    <property type="match status" value="1"/>
</dbReference>
<dbReference type="AlphaFoldDB" id="A0A151N770"/>
<dbReference type="SUPFAM" id="SSF57567">
    <property type="entry name" value="Serine protease inhibitors"/>
    <property type="match status" value="1"/>
</dbReference>
<dbReference type="InterPro" id="IPR044004">
    <property type="entry name" value="TSP1_spondin_dom"/>
</dbReference>